<dbReference type="EMBL" id="ML976692">
    <property type="protein sequence ID" value="KAF1971568.1"/>
    <property type="molecule type" value="Genomic_DNA"/>
</dbReference>
<dbReference type="AlphaFoldDB" id="A0A6A5V3Y8"/>
<evidence type="ECO:0000313" key="3">
    <source>
        <dbReference type="Proteomes" id="UP000800036"/>
    </source>
</evidence>
<keyword evidence="3" id="KW-1185">Reference proteome</keyword>
<accession>A0A6A5V3Y8</accession>
<dbReference type="Proteomes" id="UP000800036">
    <property type="component" value="Unassembled WGS sequence"/>
</dbReference>
<protein>
    <submittedName>
        <fullName evidence="2">Uncharacterized protein</fullName>
    </submittedName>
</protein>
<feature type="region of interest" description="Disordered" evidence="1">
    <location>
        <begin position="1"/>
        <end position="23"/>
    </location>
</feature>
<name>A0A6A5V3Y8_9PLEO</name>
<proteinExistence type="predicted"/>
<sequence>MLANTVPHRQLDEPSGDMVTDQASPLVTPDAQREVLPAYEASPSEAAPSYNREVHATPIHTYYLRAPDRKNLMVVPYGPSASGSYKITSRSSLPFSKKPEMEVFRTTRASAPKDDEHVAGMWFDTYGPFPWCPRARFIHHDETYRLEAQNFSDWTISVNGTSYTWLLEAKPFSLVLRANDAQDTIARFNFSAYGLVATGGQEAGNLTIYQDELSQDRAGVELILCSLIIALLHFKKTGRHYMNEPRAMQERGRLPEERVPLHRTGVTPF</sequence>
<gene>
    <name evidence="2" type="ORF">BU23DRAFT_555749</name>
</gene>
<reference evidence="2" key="1">
    <citation type="journal article" date="2020" name="Stud. Mycol.">
        <title>101 Dothideomycetes genomes: a test case for predicting lifestyles and emergence of pathogens.</title>
        <authorList>
            <person name="Haridas S."/>
            <person name="Albert R."/>
            <person name="Binder M."/>
            <person name="Bloem J."/>
            <person name="Labutti K."/>
            <person name="Salamov A."/>
            <person name="Andreopoulos B."/>
            <person name="Baker S."/>
            <person name="Barry K."/>
            <person name="Bills G."/>
            <person name="Bluhm B."/>
            <person name="Cannon C."/>
            <person name="Castanera R."/>
            <person name="Culley D."/>
            <person name="Daum C."/>
            <person name="Ezra D."/>
            <person name="Gonzalez J."/>
            <person name="Henrissat B."/>
            <person name="Kuo A."/>
            <person name="Liang C."/>
            <person name="Lipzen A."/>
            <person name="Lutzoni F."/>
            <person name="Magnuson J."/>
            <person name="Mondo S."/>
            <person name="Nolan M."/>
            <person name="Ohm R."/>
            <person name="Pangilinan J."/>
            <person name="Park H.-J."/>
            <person name="Ramirez L."/>
            <person name="Alfaro M."/>
            <person name="Sun H."/>
            <person name="Tritt A."/>
            <person name="Yoshinaga Y."/>
            <person name="Zwiers L.-H."/>
            <person name="Turgeon B."/>
            <person name="Goodwin S."/>
            <person name="Spatafora J."/>
            <person name="Crous P."/>
            <person name="Grigoriev I."/>
        </authorList>
    </citation>
    <scope>NUCLEOTIDE SEQUENCE</scope>
    <source>
        <strain evidence="2">CBS 107.79</strain>
    </source>
</reference>
<evidence type="ECO:0000256" key="1">
    <source>
        <dbReference type="SAM" id="MobiDB-lite"/>
    </source>
</evidence>
<dbReference type="OrthoDB" id="3941101at2759"/>
<organism evidence="2 3">
    <name type="scientific">Bimuria novae-zelandiae CBS 107.79</name>
    <dbReference type="NCBI Taxonomy" id="1447943"/>
    <lineage>
        <taxon>Eukaryota</taxon>
        <taxon>Fungi</taxon>
        <taxon>Dikarya</taxon>
        <taxon>Ascomycota</taxon>
        <taxon>Pezizomycotina</taxon>
        <taxon>Dothideomycetes</taxon>
        <taxon>Pleosporomycetidae</taxon>
        <taxon>Pleosporales</taxon>
        <taxon>Massarineae</taxon>
        <taxon>Didymosphaeriaceae</taxon>
        <taxon>Bimuria</taxon>
    </lineage>
</organism>
<evidence type="ECO:0000313" key="2">
    <source>
        <dbReference type="EMBL" id="KAF1971568.1"/>
    </source>
</evidence>